<organism evidence="1 2">
    <name type="scientific">Araneus ventricosus</name>
    <name type="common">Orbweaver spider</name>
    <name type="synonym">Epeira ventricosa</name>
    <dbReference type="NCBI Taxonomy" id="182803"/>
    <lineage>
        <taxon>Eukaryota</taxon>
        <taxon>Metazoa</taxon>
        <taxon>Ecdysozoa</taxon>
        <taxon>Arthropoda</taxon>
        <taxon>Chelicerata</taxon>
        <taxon>Arachnida</taxon>
        <taxon>Araneae</taxon>
        <taxon>Araneomorphae</taxon>
        <taxon>Entelegynae</taxon>
        <taxon>Araneoidea</taxon>
        <taxon>Araneidae</taxon>
        <taxon>Araneus</taxon>
    </lineage>
</organism>
<evidence type="ECO:0000313" key="2">
    <source>
        <dbReference type="Proteomes" id="UP000499080"/>
    </source>
</evidence>
<name>A0A4Y2GCQ2_ARAVE</name>
<protein>
    <submittedName>
        <fullName evidence="1">Uncharacterized protein</fullName>
    </submittedName>
</protein>
<comment type="caution">
    <text evidence="1">The sequence shown here is derived from an EMBL/GenBank/DDBJ whole genome shotgun (WGS) entry which is preliminary data.</text>
</comment>
<sequence length="194" mass="22258">MKEFSCYWEKGKISKKLLLLAVNSERKWVCVTPYGQCILDKCFRLTNQDIMYTLLSQTSSFDKKIAFTPHVMKLRKKLDKALNILKILSNTSWGASGTSLLRVYRATILSKIDYDCMIYGSARQSVLKRLDPIHHSALRLRVELFAPHQLKVFLKNLIEAPAANVFSARNLRCASSLSIGILRNPTLMQYKKEQ</sequence>
<keyword evidence="2" id="KW-1185">Reference proteome</keyword>
<dbReference type="OrthoDB" id="6510087at2759"/>
<accession>A0A4Y2GCQ2</accession>
<reference evidence="1 2" key="1">
    <citation type="journal article" date="2019" name="Sci. Rep.">
        <title>Orb-weaving spider Araneus ventricosus genome elucidates the spidroin gene catalogue.</title>
        <authorList>
            <person name="Kono N."/>
            <person name="Nakamura H."/>
            <person name="Ohtoshi R."/>
            <person name="Moran D.A.P."/>
            <person name="Shinohara A."/>
            <person name="Yoshida Y."/>
            <person name="Fujiwara M."/>
            <person name="Mori M."/>
            <person name="Tomita M."/>
            <person name="Arakawa K."/>
        </authorList>
    </citation>
    <scope>NUCLEOTIDE SEQUENCE [LARGE SCALE GENOMIC DNA]</scope>
</reference>
<dbReference type="AlphaFoldDB" id="A0A4Y2GCQ2"/>
<gene>
    <name evidence="1" type="ORF">AVEN_168766_1</name>
</gene>
<dbReference type="EMBL" id="BGPR01001334">
    <property type="protein sequence ID" value="GBM51380.1"/>
    <property type="molecule type" value="Genomic_DNA"/>
</dbReference>
<dbReference type="Proteomes" id="UP000499080">
    <property type="component" value="Unassembled WGS sequence"/>
</dbReference>
<proteinExistence type="predicted"/>
<evidence type="ECO:0000313" key="1">
    <source>
        <dbReference type="EMBL" id="GBM51380.1"/>
    </source>
</evidence>